<reference evidence="2 3" key="1">
    <citation type="journal article" date="2017" name="Mol. Ecol.">
        <title>Comparative and population genomic landscape of Phellinus noxius: A hypervariable fungus causing root rot in trees.</title>
        <authorList>
            <person name="Chung C.L."/>
            <person name="Lee T.J."/>
            <person name="Akiba M."/>
            <person name="Lee H.H."/>
            <person name="Kuo T.H."/>
            <person name="Liu D."/>
            <person name="Ke H.M."/>
            <person name="Yokoi T."/>
            <person name="Roa M.B."/>
            <person name="Lu M.J."/>
            <person name="Chang Y.Y."/>
            <person name="Ann P.J."/>
            <person name="Tsai J.N."/>
            <person name="Chen C.Y."/>
            <person name="Tzean S.S."/>
            <person name="Ota Y."/>
            <person name="Hattori T."/>
            <person name="Sahashi N."/>
            <person name="Liou R.F."/>
            <person name="Kikuchi T."/>
            <person name="Tsai I.J."/>
        </authorList>
    </citation>
    <scope>NUCLEOTIDE SEQUENCE [LARGE SCALE GENOMIC DNA]</scope>
    <source>
        <strain evidence="2 3">FFPRI411160</strain>
    </source>
</reference>
<feature type="region of interest" description="Disordered" evidence="1">
    <location>
        <begin position="433"/>
        <end position="462"/>
    </location>
</feature>
<comment type="caution">
    <text evidence="2">The sequence shown here is derived from an EMBL/GenBank/DDBJ whole genome shotgun (WGS) entry which is preliminary data.</text>
</comment>
<feature type="compositionally biased region" description="Basic and acidic residues" evidence="1">
    <location>
        <begin position="592"/>
        <end position="626"/>
    </location>
</feature>
<name>A0A286UUW5_9AGAM</name>
<dbReference type="EMBL" id="NBII01000001">
    <property type="protein sequence ID" value="PAV23400.1"/>
    <property type="molecule type" value="Genomic_DNA"/>
</dbReference>
<dbReference type="Proteomes" id="UP000217199">
    <property type="component" value="Unassembled WGS sequence"/>
</dbReference>
<sequence>MDKRKAELSSEKPLPILSNEEDLDAPPAYDDVVLLNEGTSQTVSDSAKGHEKHLPSKEKELPEEPESEDDHSEDEFSEESGSSSSSGSSSQTPSLINTPIQLQQGPTKITQVSLPPSSQINVKISTKTQADALATVRASIRNLLQREMTLDESYGIVSSCASTCHSNRLDFSCILQERSIEGHSPIFWAILSRYNSFRNLSFMPHNLVEQTKQFLIWFLSHVTQMTVVGRAELRSVALVVADNDLLQRLHALPGVNQLSGIERVLLIDLARSVAWKDKKDERTDNERADLQNERPTQVVHSFGDVAEVKESSLGSGKDTGLFNVSLAITMFQRRMRVSREISIEFIAKGRLWILAFFVVPSPVQTPNVLDSAAGLSPDDPLSSDPREVPPASIAAARFHGLAPGTWALSLSLFEDNAQCVAEATLSVHPPIQQLDNSQRSDSSPSLNSSHTSSTLPSRRHYRANSELPPIVRHSSYLPAPIQHRSNDNTVSTRKSPQHQSSYPPHLLHPPFPSHARLSVSTESFSRRSMSSFNAQSSYSPLSILLSGTSSDRRPLLTAPPPSTLPQDDPSPLLPLKESKSSKKDKKKKIRISKKEKQERKKAAAKERRAADGKESKRDKEENEKAADSVLFASLNGTLVRGTKDKKRKDQKGKEKDTNGSPIYDLCNYIGPDGILRADLEVRLYGLELSEKKGSECVIC</sequence>
<feature type="compositionally biased region" description="Acidic residues" evidence="1">
    <location>
        <begin position="63"/>
        <end position="78"/>
    </location>
</feature>
<feature type="compositionally biased region" description="Polar residues" evidence="1">
    <location>
        <begin position="487"/>
        <end position="499"/>
    </location>
</feature>
<feature type="compositionally biased region" description="Low complexity" evidence="1">
    <location>
        <begin position="79"/>
        <end position="90"/>
    </location>
</feature>
<protein>
    <submittedName>
        <fullName evidence="2">Uncharacterized protein</fullName>
    </submittedName>
</protein>
<feature type="compositionally biased region" description="Basic residues" evidence="1">
    <location>
        <begin position="582"/>
        <end position="591"/>
    </location>
</feature>
<accession>A0A286UUW5</accession>
<dbReference type="InParanoid" id="A0A286UUW5"/>
<feature type="compositionally biased region" description="Low complexity" evidence="1">
    <location>
        <begin position="564"/>
        <end position="575"/>
    </location>
</feature>
<evidence type="ECO:0000313" key="3">
    <source>
        <dbReference type="Proteomes" id="UP000217199"/>
    </source>
</evidence>
<feature type="region of interest" description="Disordered" evidence="1">
    <location>
        <begin position="550"/>
        <end position="628"/>
    </location>
</feature>
<dbReference type="AlphaFoldDB" id="A0A286UUW5"/>
<feature type="region of interest" description="Disordered" evidence="1">
    <location>
        <begin position="640"/>
        <end position="661"/>
    </location>
</feature>
<keyword evidence="3" id="KW-1185">Reference proteome</keyword>
<organism evidence="2 3">
    <name type="scientific">Pyrrhoderma noxium</name>
    <dbReference type="NCBI Taxonomy" id="2282107"/>
    <lineage>
        <taxon>Eukaryota</taxon>
        <taxon>Fungi</taxon>
        <taxon>Dikarya</taxon>
        <taxon>Basidiomycota</taxon>
        <taxon>Agaricomycotina</taxon>
        <taxon>Agaricomycetes</taxon>
        <taxon>Hymenochaetales</taxon>
        <taxon>Hymenochaetaceae</taxon>
        <taxon>Pyrrhoderma</taxon>
    </lineage>
</organism>
<dbReference type="OrthoDB" id="2959034at2759"/>
<feature type="compositionally biased region" description="Basic and acidic residues" evidence="1">
    <location>
        <begin position="47"/>
        <end position="62"/>
    </location>
</feature>
<evidence type="ECO:0000313" key="2">
    <source>
        <dbReference type="EMBL" id="PAV23400.1"/>
    </source>
</evidence>
<evidence type="ECO:0000256" key="1">
    <source>
        <dbReference type="SAM" id="MobiDB-lite"/>
    </source>
</evidence>
<feature type="region of interest" description="Disordered" evidence="1">
    <location>
        <begin position="476"/>
        <end position="514"/>
    </location>
</feature>
<feature type="region of interest" description="Disordered" evidence="1">
    <location>
        <begin position="1"/>
        <end position="96"/>
    </location>
</feature>
<feature type="compositionally biased region" description="Basic and acidic residues" evidence="1">
    <location>
        <begin position="1"/>
        <end position="10"/>
    </location>
</feature>
<feature type="compositionally biased region" description="Low complexity" evidence="1">
    <location>
        <begin position="435"/>
        <end position="456"/>
    </location>
</feature>
<gene>
    <name evidence="2" type="ORF">PNOK_0046800</name>
</gene>
<proteinExistence type="predicted"/>